<evidence type="ECO:0000313" key="2">
    <source>
        <dbReference type="Proteomes" id="UP000708208"/>
    </source>
</evidence>
<sequence>MFYLANDIVQHAKRKSDVTIVNQWAFAVQKAT</sequence>
<keyword evidence="2" id="KW-1185">Reference proteome</keyword>
<dbReference type="Proteomes" id="UP000708208">
    <property type="component" value="Unassembled WGS sequence"/>
</dbReference>
<name>A0A8J2JI18_9HEXA</name>
<evidence type="ECO:0000313" key="1">
    <source>
        <dbReference type="EMBL" id="CAG7698170.1"/>
    </source>
</evidence>
<reference evidence="1" key="1">
    <citation type="submission" date="2021-06" db="EMBL/GenBank/DDBJ databases">
        <authorList>
            <person name="Hodson N. C."/>
            <person name="Mongue J. A."/>
            <person name="Jaron S. K."/>
        </authorList>
    </citation>
    <scope>NUCLEOTIDE SEQUENCE</scope>
</reference>
<gene>
    <name evidence="1" type="ORF">AFUS01_LOCUS4074</name>
</gene>
<proteinExistence type="predicted"/>
<feature type="non-terminal residue" evidence="1">
    <location>
        <position position="32"/>
    </location>
</feature>
<protein>
    <submittedName>
        <fullName evidence="1">Uncharacterized protein</fullName>
    </submittedName>
</protein>
<comment type="caution">
    <text evidence="1">The sequence shown here is derived from an EMBL/GenBank/DDBJ whole genome shotgun (WGS) entry which is preliminary data.</text>
</comment>
<dbReference type="EMBL" id="CAJVCH010025206">
    <property type="protein sequence ID" value="CAG7698170.1"/>
    <property type="molecule type" value="Genomic_DNA"/>
</dbReference>
<dbReference type="OrthoDB" id="10069473at2759"/>
<accession>A0A8J2JI18</accession>
<organism evidence="1 2">
    <name type="scientific">Allacma fusca</name>
    <dbReference type="NCBI Taxonomy" id="39272"/>
    <lineage>
        <taxon>Eukaryota</taxon>
        <taxon>Metazoa</taxon>
        <taxon>Ecdysozoa</taxon>
        <taxon>Arthropoda</taxon>
        <taxon>Hexapoda</taxon>
        <taxon>Collembola</taxon>
        <taxon>Symphypleona</taxon>
        <taxon>Sminthuridae</taxon>
        <taxon>Allacma</taxon>
    </lineage>
</organism>
<dbReference type="AlphaFoldDB" id="A0A8J2JI18"/>